<keyword evidence="2" id="KW-0521">NADP</keyword>
<evidence type="ECO:0000313" key="5">
    <source>
        <dbReference type="EMBL" id="ADC52829.1"/>
    </source>
</evidence>
<feature type="domain" description="RmlD-like substrate binding" evidence="4">
    <location>
        <begin position="44"/>
        <end position="323"/>
    </location>
</feature>
<dbReference type="GO" id="GO:0005829">
    <property type="term" value="C:cytosol"/>
    <property type="evidence" value="ECO:0007669"/>
    <property type="project" value="TreeGrafter"/>
</dbReference>
<keyword evidence="2" id="KW-0560">Oxidoreductase</keyword>
<dbReference type="CDD" id="cd05254">
    <property type="entry name" value="dTDP_HR_like_SDR_e"/>
    <property type="match status" value="1"/>
</dbReference>
<dbReference type="InterPro" id="IPR029903">
    <property type="entry name" value="RmlD-like-bd"/>
</dbReference>
<dbReference type="InterPro" id="IPR036291">
    <property type="entry name" value="NAD(P)-bd_dom_sf"/>
</dbReference>
<dbReference type="Gene3D" id="3.40.50.720">
    <property type="entry name" value="NAD(P)-binding Rossmann-like Domain"/>
    <property type="match status" value="1"/>
</dbReference>
<gene>
    <name evidence="5" type="primary">strL</name>
</gene>
<evidence type="ECO:0000256" key="3">
    <source>
        <dbReference type="SAM" id="MobiDB-lite"/>
    </source>
</evidence>
<dbReference type="EC" id="1.1.1.133" evidence="2"/>
<dbReference type="AlphaFoldDB" id="D3Y165"/>
<dbReference type="EMBL" id="GU384160">
    <property type="protein sequence ID" value="ADC52829.1"/>
    <property type="molecule type" value="Genomic_DNA"/>
</dbReference>
<sequence>MGTAAHGRLAARLNGASPSRPPPDARHAPSETDTMSPYPRPRWLVTGASGMLGRELTSLLVRRGAAVTALGRGALDLTNDAAVRSALARHRPAVVVNCAAWTAVDAAESEPSRAMAVNGDGPRHLAQACRALGAVLLQLSTDYVFAGSAGRPYREDDPTGPRTVYGCTKRAGERAVLDILPEAGYVVRTAWLYGAGGPNFVATMIRLEAEQDTVPVVDDQHGQPTWTADLADRLAALGSAALAGTAPAGIYHATNTGGTTWYTLARETFRLLGADPGRVRPTTSLALARPATRPGYSVLDQPRWREAGLEPLRNWHTALAEAFPTLCEAVGRPVPRLR</sequence>
<proteinExistence type="inferred from homology"/>
<dbReference type="InterPro" id="IPR005913">
    <property type="entry name" value="dTDP_dehydrorham_reduct"/>
</dbReference>
<comment type="function">
    <text evidence="2">Catalyzes the reduction of dTDP-6-deoxy-L-lyxo-4-hexulose to yield dTDP-L-rhamnose.</text>
</comment>
<dbReference type="GO" id="GO:0019305">
    <property type="term" value="P:dTDP-rhamnose biosynthetic process"/>
    <property type="evidence" value="ECO:0007669"/>
    <property type="project" value="UniProtKB-UniPathway"/>
</dbReference>
<dbReference type="PANTHER" id="PTHR10491:SF4">
    <property type="entry name" value="METHIONINE ADENOSYLTRANSFERASE 2 SUBUNIT BETA"/>
    <property type="match status" value="1"/>
</dbReference>
<dbReference type="Gene3D" id="3.90.25.10">
    <property type="entry name" value="UDP-galactose 4-epimerase, domain 1"/>
    <property type="match status" value="1"/>
</dbReference>
<dbReference type="NCBIfam" id="TIGR01214">
    <property type="entry name" value="rmlD"/>
    <property type="match status" value="1"/>
</dbReference>
<dbReference type="SUPFAM" id="SSF51735">
    <property type="entry name" value="NAD(P)-binding Rossmann-fold domains"/>
    <property type="match status" value="1"/>
</dbReference>
<comment type="pathway">
    <text evidence="2">Carbohydrate biosynthesis; dTDP-L-rhamnose biosynthesis.</text>
</comment>
<dbReference type="GO" id="GO:0008831">
    <property type="term" value="F:dTDP-4-dehydrorhamnose reductase activity"/>
    <property type="evidence" value="ECO:0007669"/>
    <property type="project" value="UniProtKB-EC"/>
</dbReference>
<organism evidence="5">
    <name type="scientific">Streptomyces platensis</name>
    <dbReference type="NCBI Taxonomy" id="58346"/>
    <lineage>
        <taxon>Bacteria</taxon>
        <taxon>Bacillati</taxon>
        <taxon>Actinomycetota</taxon>
        <taxon>Actinomycetes</taxon>
        <taxon>Kitasatosporales</taxon>
        <taxon>Streptomycetaceae</taxon>
        <taxon>Streptomyces</taxon>
    </lineage>
</organism>
<protein>
    <recommendedName>
        <fullName evidence="2">dTDP-4-dehydrorhamnose reductase</fullName>
        <ecNumber evidence="2">1.1.1.133</ecNumber>
    </recommendedName>
</protein>
<evidence type="ECO:0000259" key="4">
    <source>
        <dbReference type="Pfam" id="PF04321"/>
    </source>
</evidence>
<evidence type="ECO:0000256" key="1">
    <source>
        <dbReference type="ARBA" id="ARBA00010944"/>
    </source>
</evidence>
<accession>D3Y165</accession>
<comment type="similarity">
    <text evidence="1 2">Belongs to the dTDP-4-dehydrorhamnose reductase family.</text>
</comment>
<reference evidence="5" key="1">
    <citation type="journal article" date="2010" name="Environ. Microbiol.">
        <title>Coevolution of antibiotic production and counter-resistance in soil bacteria.</title>
        <authorList>
            <person name="Laskaris P."/>
            <person name="Tolba S."/>
            <person name="Calvo-Bado L."/>
            <person name="Wellington L."/>
        </authorList>
    </citation>
    <scope>NUCLEOTIDE SEQUENCE</scope>
    <source>
        <strain evidence="5">CR50</strain>
    </source>
</reference>
<feature type="region of interest" description="Disordered" evidence="3">
    <location>
        <begin position="1"/>
        <end position="41"/>
    </location>
</feature>
<dbReference type="PANTHER" id="PTHR10491">
    <property type="entry name" value="DTDP-4-DEHYDRORHAMNOSE REDUCTASE"/>
    <property type="match status" value="1"/>
</dbReference>
<dbReference type="Pfam" id="PF04321">
    <property type="entry name" value="RmlD_sub_bind"/>
    <property type="match status" value="1"/>
</dbReference>
<evidence type="ECO:0000256" key="2">
    <source>
        <dbReference type="RuleBase" id="RU364082"/>
    </source>
</evidence>
<name>D3Y165_STRPT</name>
<dbReference type="UniPathway" id="UPA00124"/>